<dbReference type="PROSITE" id="PS50102">
    <property type="entry name" value="RRM"/>
    <property type="match status" value="1"/>
</dbReference>
<accession>A0AA88HKX5</accession>
<dbReference type="SMART" id="SM00360">
    <property type="entry name" value="RRM"/>
    <property type="match status" value="1"/>
</dbReference>
<protein>
    <recommendedName>
        <fullName evidence="6">RRM domain-containing protein</fullName>
    </recommendedName>
</protein>
<dbReference type="InterPro" id="IPR000504">
    <property type="entry name" value="RRM_dom"/>
</dbReference>
<evidence type="ECO:0000256" key="1">
    <source>
        <dbReference type="ARBA" id="ARBA00004604"/>
    </source>
</evidence>
<sequence length="339" mass="39329">MELFGRKSNDFCKEYEAASNLLYLWKNLFNFRITLFKMDSISQNKNAAKDFLSIRTVGGTQKEKETMSKMLKDVREKLQKKGRGLKKRQTYKGAIYLGHIPHGFYEEEMHKFFSQFGNIEKIRLARSERTGKSKGYAFVQFKDDRVAKIAAEAMNNYLMFHKILKCSYIAPKKENENLFKRAFTKETDCRIAKKRQTMFKKLNKEMTPKQQKNFKARTLRKIKQTLAALSSMGITYSPVIYDPDISAEKDHQIQDNDVSTEEKHDIEDKIPNSENQELNNVQNLTTSSSLAEKKLGKSAQKKKRNLDVTKKSGSQTPGRNFEQKKSKSLRKSGKIRKSL</sequence>
<dbReference type="InterPro" id="IPR012677">
    <property type="entry name" value="Nucleotide-bd_a/b_plait_sf"/>
</dbReference>
<dbReference type="PANTHER" id="PTHR46754">
    <property type="entry name" value="MKI67 FHA DOMAIN-INTERACTING NUCLEOLAR PHOSPHOPROTEIN"/>
    <property type="match status" value="1"/>
</dbReference>
<dbReference type="AlphaFoldDB" id="A0AA88HKX5"/>
<keyword evidence="3" id="KW-0539">Nucleus</keyword>
<dbReference type="CDD" id="cd12307">
    <property type="entry name" value="RRM_NIFK_like"/>
    <property type="match status" value="1"/>
</dbReference>
<keyword evidence="8" id="KW-1185">Reference proteome</keyword>
<evidence type="ECO:0000256" key="2">
    <source>
        <dbReference type="ARBA" id="ARBA00022884"/>
    </source>
</evidence>
<dbReference type="EMBL" id="JAVRJZ010000014">
    <property type="protein sequence ID" value="KAK2713785.1"/>
    <property type="molecule type" value="Genomic_DNA"/>
</dbReference>
<reference evidence="7" key="1">
    <citation type="submission" date="2023-07" db="EMBL/GenBank/DDBJ databases">
        <title>Chromosome-level genome assembly of Artemia franciscana.</title>
        <authorList>
            <person name="Jo E."/>
        </authorList>
    </citation>
    <scope>NUCLEOTIDE SEQUENCE</scope>
    <source>
        <tissue evidence="7">Whole body</tissue>
    </source>
</reference>
<gene>
    <name evidence="7" type="ORF">QYM36_009610</name>
</gene>
<name>A0AA88HKX5_ARTSF</name>
<dbReference type="SUPFAM" id="SSF54928">
    <property type="entry name" value="RNA-binding domain, RBD"/>
    <property type="match status" value="1"/>
</dbReference>
<feature type="region of interest" description="Disordered" evidence="5">
    <location>
        <begin position="252"/>
        <end position="274"/>
    </location>
</feature>
<dbReference type="Proteomes" id="UP001187531">
    <property type="component" value="Unassembled WGS sequence"/>
</dbReference>
<keyword evidence="2 4" id="KW-0694">RNA-binding</keyword>
<feature type="region of interest" description="Disordered" evidence="5">
    <location>
        <begin position="288"/>
        <end position="339"/>
    </location>
</feature>
<dbReference type="GO" id="GO:0005730">
    <property type="term" value="C:nucleolus"/>
    <property type="evidence" value="ECO:0007669"/>
    <property type="project" value="UniProtKB-SubCell"/>
</dbReference>
<feature type="compositionally biased region" description="Basic and acidic residues" evidence="5">
    <location>
        <begin position="252"/>
        <end position="271"/>
    </location>
</feature>
<dbReference type="InterPro" id="IPR035979">
    <property type="entry name" value="RBD_domain_sf"/>
</dbReference>
<comment type="caution">
    <text evidence="7">The sequence shown here is derived from an EMBL/GenBank/DDBJ whole genome shotgun (WGS) entry which is preliminary data.</text>
</comment>
<feature type="domain" description="RRM" evidence="6">
    <location>
        <begin position="93"/>
        <end position="171"/>
    </location>
</feature>
<evidence type="ECO:0000259" key="6">
    <source>
        <dbReference type="PROSITE" id="PS50102"/>
    </source>
</evidence>
<feature type="compositionally biased region" description="Basic residues" evidence="5">
    <location>
        <begin position="326"/>
        <end position="339"/>
    </location>
</feature>
<comment type="subcellular location">
    <subcellularLocation>
        <location evidence="1">Nucleus</location>
        <location evidence="1">Nucleolus</location>
    </subcellularLocation>
</comment>
<evidence type="ECO:0000256" key="5">
    <source>
        <dbReference type="SAM" id="MobiDB-lite"/>
    </source>
</evidence>
<evidence type="ECO:0000256" key="3">
    <source>
        <dbReference type="ARBA" id="ARBA00023242"/>
    </source>
</evidence>
<evidence type="ECO:0000313" key="8">
    <source>
        <dbReference type="Proteomes" id="UP001187531"/>
    </source>
</evidence>
<dbReference type="Pfam" id="PF00076">
    <property type="entry name" value="RRM_1"/>
    <property type="match status" value="1"/>
</dbReference>
<organism evidence="7 8">
    <name type="scientific">Artemia franciscana</name>
    <name type="common">Brine shrimp</name>
    <name type="synonym">Artemia sanfranciscana</name>
    <dbReference type="NCBI Taxonomy" id="6661"/>
    <lineage>
        <taxon>Eukaryota</taxon>
        <taxon>Metazoa</taxon>
        <taxon>Ecdysozoa</taxon>
        <taxon>Arthropoda</taxon>
        <taxon>Crustacea</taxon>
        <taxon>Branchiopoda</taxon>
        <taxon>Anostraca</taxon>
        <taxon>Artemiidae</taxon>
        <taxon>Artemia</taxon>
    </lineage>
</organism>
<dbReference type="Gene3D" id="3.30.70.330">
    <property type="match status" value="1"/>
</dbReference>
<proteinExistence type="predicted"/>
<evidence type="ECO:0000313" key="7">
    <source>
        <dbReference type="EMBL" id="KAK2713785.1"/>
    </source>
</evidence>
<dbReference type="GO" id="GO:0003723">
    <property type="term" value="F:RNA binding"/>
    <property type="evidence" value="ECO:0007669"/>
    <property type="project" value="UniProtKB-UniRule"/>
</dbReference>
<evidence type="ECO:0000256" key="4">
    <source>
        <dbReference type="PROSITE-ProRule" id="PRU00176"/>
    </source>
</evidence>